<feature type="non-terminal residue" evidence="6">
    <location>
        <position position="66"/>
    </location>
</feature>
<dbReference type="InterPro" id="IPR029061">
    <property type="entry name" value="THDP-binding"/>
</dbReference>
<evidence type="ECO:0000256" key="1">
    <source>
        <dbReference type="ARBA" id="ARBA00001964"/>
    </source>
</evidence>
<dbReference type="EMBL" id="JACAQD010000027">
    <property type="protein sequence ID" value="NWC35008.1"/>
    <property type="molecule type" value="Genomic_DNA"/>
</dbReference>
<proteinExistence type="predicted"/>
<comment type="cofactor">
    <cofactor evidence="1">
        <name>thiamine diphosphate</name>
        <dbReference type="ChEBI" id="CHEBI:58937"/>
    </cofactor>
</comment>
<evidence type="ECO:0000256" key="4">
    <source>
        <dbReference type="ARBA" id="ARBA00023052"/>
    </source>
</evidence>
<feature type="domain" description="Transketolase N-terminal" evidence="5">
    <location>
        <begin position="5"/>
        <end position="66"/>
    </location>
</feature>
<comment type="caution">
    <text evidence="6">The sequence shown here is derived from an EMBL/GenBank/DDBJ whole genome shotgun (WGS) entry which is preliminary data.</text>
</comment>
<name>A0A7Y7YEU4_9PSED</name>
<organism evidence="6 7">
    <name type="scientific">Pseudomonas gingeri</name>
    <dbReference type="NCBI Taxonomy" id="117681"/>
    <lineage>
        <taxon>Bacteria</taxon>
        <taxon>Pseudomonadati</taxon>
        <taxon>Pseudomonadota</taxon>
        <taxon>Gammaproteobacteria</taxon>
        <taxon>Pseudomonadales</taxon>
        <taxon>Pseudomonadaceae</taxon>
        <taxon>Pseudomonas</taxon>
    </lineage>
</organism>
<dbReference type="Proteomes" id="UP000520592">
    <property type="component" value="Unassembled WGS sequence"/>
</dbReference>
<dbReference type="InterPro" id="IPR049557">
    <property type="entry name" value="Transketolase_CS"/>
</dbReference>
<dbReference type="GO" id="GO:0046872">
    <property type="term" value="F:metal ion binding"/>
    <property type="evidence" value="ECO:0007669"/>
    <property type="project" value="UniProtKB-KW"/>
</dbReference>
<reference evidence="6 7" key="1">
    <citation type="submission" date="2020-04" db="EMBL/GenBank/DDBJ databases">
        <title>Molecular characterization of pseudomonads from Agaricus bisporus reveal novel blotch 2 pathogens in Western Europe.</title>
        <authorList>
            <person name="Taparia T."/>
            <person name="Krijger M."/>
            <person name="Haynes E."/>
            <person name="Elpinstone J.G."/>
            <person name="Noble R."/>
            <person name="Van Der Wolf J."/>
        </authorList>
    </citation>
    <scope>NUCLEOTIDE SEQUENCE [LARGE SCALE GENOMIC DNA]</scope>
    <source>
        <strain evidence="6 7">IPO3737</strain>
    </source>
</reference>
<evidence type="ECO:0000256" key="2">
    <source>
        <dbReference type="ARBA" id="ARBA00022679"/>
    </source>
</evidence>
<dbReference type="GO" id="GO:0005829">
    <property type="term" value="C:cytosol"/>
    <property type="evidence" value="ECO:0007669"/>
    <property type="project" value="TreeGrafter"/>
</dbReference>
<dbReference type="GO" id="GO:0004802">
    <property type="term" value="F:transketolase activity"/>
    <property type="evidence" value="ECO:0007669"/>
    <property type="project" value="TreeGrafter"/>
</dbReference>
<dbReference type="GO" id="GO:0006098">
    <property type="term" value="P:pentose-phosphate shunt"/>
    <property type="evidence" value="ECO:0007669"/>
    <property type="project" value="TreeGrafter"/>
</dbReference>
<dbReference type="Gene3D" id="3.40.50.970">
    <property type="match status" value="1"/>
</dbReference>
<dbReference type="SUPFAM" id="SSF52518">
    <property type="entry name" value="Thiamin diphosphate-binding fold (THDP-binding)"/>
    <property type="match status" value="1"/>
</dbReference>
<protein>
    <submittedName>
        <fullName evidence="6">Transketolase</fullName>
    </submittedName>
</protein>
<evidence type="ECO:0000256" key="3">
    <source>
        <dbReference type="ARBA" id="ARBA00022723"/>
    </source>
</evidence>
<dbReference type="PROSITE" id="PS00801">
    <property type="entry name" value="TRANSKETOLASE_1"/>
    <property type="match status" value="1"/>
</dbReference>
<evidence type="ECO:0000313" key="7">
    <source>
        <dbReference type="Proteomes" id="UP000520592"/>
    </source>
</evidence>
<sequence length="66" mass="7332">MPSRRERANAIRALSMDAVQKANSGHPGAPMGMADIAEVLWRDYLKHNPSNPSFADRDRFVLSNGH</sequence>
<keyword evidence="3" id="KW-0479">Metal-binding</keyword>
<dbReference type="Pfam" id="PF00456">
    <property type="entry name" value="Transketolase_N"/>
    <property type="match status" value="1"/>
</dbReference>
<evidence type="ECO:0000313" key="6">
    <source>
        <dbReference type="EMBL" id="NWC35008.1"/>
    </source>
</evidence>
<gene>
    <name evidence="6" type="ORF">HX876_21715</name>
</gene>
<dbReference type="PANTHER" id="PTHR43522">
    <property type="entry name" value="TRANSKETOLASE"/>
    <property type="match status" value="1"/>
</dbReference>
<keyword evidence="2" id="KW-0808">Transferase</keyword>
<dbReference type="InterPro" id="IPR005474">
    <property type="entry name" value="Transketolase_N"/>
</dbReference>
<evidence type="ECO:0000259" key="5">
    <source>
        <dbReference type="Pfam" id="PF00456"/>
    </source>
</evidence>
<dbReference type="InterPro" id="IPR033247">
    <property type="entry name" value="Transketolase_fam"/>
</dbReference>
<dbReference type="AlphaFoldDB" id="A0A7Y7YEU4"/>
<keyword evidence="4" id="KW-0786">Thiamine pyrophosphate</keyword>
<dbReference type="PANTHER" id="PTHR43522:SF2">
    <property type="entry name" value="TRANSKETOLASE 1-RELATED"/>
    <property type="match status" value="1"/>
</dbReference>
<accession>A0A7Y7YEU4</accession>